<dbReference type="Proteomes" id="UP000266178">
    <property type="component" value="Unassembled WGS sequence"/>
</dbReference>
<dbReference type="RefSeq" id="WP_119357626.1">
    <property type="nucleotide sequence ID" value="NZ_BJXM01000010.1"/>
</dbReference>
<keyword evidence="2" id="KW-0378">Hydrolase</keyword>
<comment type="caution">
    <text evidence="2">The sequence shown here is derived from an EMBL/GenBank/DDBJ whole genome shotgun (WGS) entry which is preliminary data.</text>
</comment>
<dbReference type="EC" id="3.1.4.52" evidence="2"/>
<reference evidence="2 3" key="1">
    <citation type="submission" date="2018-08" db="EMBL/GenBank/DDBJ databases">
        <title>Meiothermus granaticius genome AF-68 sequencing project.</title>
        <authorList>
            <person name="Da Costa M.S."/>
            <person name="Albuquerque L."/>
            <person name="Raposo P."/>
            <person name="Froufe H.J.C."/>
            <person name="Barroso C.S."/>
            <person name="Egas C."/>
        </authorList>
    </citation>
    <scope>NUCLEOTIDE SEQUENCE [LARGE SCALE GENOMIC DNA]</scope>
    <source>
        <strain evidence="2 3">AF-68</strain>
    </source>
</reference>
<dbReference type="Gene3D" id="1.10.3210.10">
    <property type="entry name" value="Hypothetical protein af1432"/>
    <property type="match status" value="1"/>
</dbReference>
<dbReference type="OrthoDB" id="23815at2"/>
<dbReference type="SMART" id="SM00471">
    <property type="entry name" value="HDc"/>
    <property type="match status" value="1"/>
</dbReference>
<protein>
    <submittedName>
        <fullName evidence="2">Cyclic di-GMP phosphodiesterase response regulator RpfG</fullName>
        <ecNumber evidence="2">3.1.4.52</ecNumber>
    </submittedName>
</protein>
<dbReference type="SUPFAM" id="SSF109604">
    <property type="entry name" value="HD-domain/PDEase-like"/>
    <property type="match status" value="1"/>
</dbReference>
<dbReference type="PANTHER" id="PTHR45228">
    <property type="entry name" value="CYCLIC DI-GMP PHOSPHODIESTERASE TM_0186-RELATED"/>
    <property type="match status" value="1"/>
</dbReference>
<gene>
    <name evidence="2" type="primary">rpfG_4</name>
    <name evidence="2" type="ORF">Mgrana_02158</name>
</gene>
<dbReference type="CDD" id="cd00077">
    <property type="entry name" value="HDc"/>
    <property type="match status" value="1"/>
</dbReference>
<evidence type="ECO:0000313" key="3">
    <source>
        <dbReference type="Proteomes" id="UP000266178"/>
    </source>
</evidence>
<dbReference type="PROSITE" id="PS51832">
    <property type="entry name" value="HD_GYP"/>
    <property type="match status" value="1"/>
</dbReference>
<dbReference type="GO" id="GO:0071111">
    <property type="term" value="F:cyclic-guanylate-specific phosphodiesterase activity"/>
    <property type="evidence" value="ECO:0007669"/>
    <property type="project" value="UniProtKB-EC"/>
</dbReference>
<dbReference type="EMBL" id="QWLB01000028">
    <property type="protein sequence ID" value="RIH91977.1"/>
    <property type="molecule type" value="Genomic_DNA"/>
</dbReference>
<name>A0A399F5D0_9DEIN</name>
<dbReference type="PANTHER" id="PTHR45228:SF8">
    <property type="entry name" value="TWO-COMPONENT RESPONSE REGULATOR-RELATED"/>
    <property type="match status" value="1"/>
</dbReference>
<dbReference type="InterPro" id="IPR052020">
    <property type="entry name" value="Cyclic_di-GMP/3'3'-cGAMP_PDE"/>
</dbReference>
<dbReference type="InterPro" id="IPR029016">
    <property type="entry name" value="GAF-like_dom_sf"/>
</dbReference>
<dbReference type="SMART" id="SM00065">
    <property type="entry name" value="GAF"/>
    <property type="match status" value="3"/>
</dbReference>
<keyword evidence="3" id="KW-1185">Reference proteome</keyword>
<dbReference type="Gene3D" id="3.30.450.40">
    <property type="match status" value="4"/>
</dbReference>
<proteinExistence type="predicted"/>
<sequence length="857" mass="94217">MLDPHRQLLTLLRSLVASPDVETLLRRALEGALELIPGFSAGSVLLREGRVYRFIALQGYQLEPTGYRLSLDSELRWYGGSLEEALAGVARVNAVRLELSGLEPPDRLEMAQFRWALVVPVPLEGRVEAWLCLDRSADEPPSAEARELAQELALSLGVVLQTLKERMRTQARLRREEGLARALGTLSGFREAEALWQALPKLALEILGEQRAAVLRREGHELIVVAGVNWREPFGRRIPEGRGMSWKAARERAIQMTDLDNPEVYNLPGFEHEPEKYGVFVPLFDAAGEVLGVLNLYSRDPFSREDRSLLEALGRGVGQVLGRLEAQAAQARELGRLQALSRAGQSLTPARSTREVFELTVKEALVWTKASTALLSLYDPQAEVMEVVAAAGYLAEGLVGTRRARGAGLAWEVLARRSALYLPDASSTPQAVYLSGTRTTAAYLGVPLSDPEGRVVGVLSVDTAGAGGEIAPQDRYSLEVLAKVAGVAISRQHALETARKQAEDYRALVEMSADLETLSDPLEIARRALETLLSLTGFNAAALYALHPEEDDLLHAKQVFTVGCDTAQQSFFQTFPIHEDRLTGKTMCIEDYAAWEPCNPVVKASGLRSVVYTPLWTGGRVHGMLALGSFGTPRPISPENIALFETTARRVERALERVTYLEEITQTREAALRSLGLGLELRDIETKGHTDRVVALSMALGQQLGFDDLEGLRLGAYLHDLGKLAIPDAILFKPGKLDAEEWSLMKRHCDIGFGMVQDLTFLPPSALNVVRYHHERLDGSGYPLGLKGEAIPLEARIFAVVDVYDALTQARPYKRAWSRSEALAELARQSGVTLDGQVVCALTAWLEAHPEEEPYLN</sequence>
<accession>A0A399F5D0</accession>
<dbReference type="AlphaFoldDB" id="A0A399F5D0"/>
<evidence type="ECO:0000259" key="1">
    <source>
        <dbReference type="PROSITE" id="PS51832"/>
    </source>
</evidence>
<feature type="domain" description="HD-GYP" evidence="1">
    <location>
        <begin position="664"/>
        <end position="857"/>
    </location>
</feature>
<dbReference type="Pfam" id="PF13185">
    <property type="entry name" value="GAF_2"/>
    <property type="match status" value="3"/>
</dbReference>
<dbReference type="SUPFAM" id="SSF55781">
    <property type="entry name" value="GAF domain-like"/>
    <property type="match status" value="4"/>
</dbReference>
<dbReference type="InterPro" id="IPR003018">
    <property type="entry name" value="GAF"/>
</dbReference>
<dbReference type="Pfam" id="PF13487">
    <property type="entry name" value="HD_5"/>
    <property type="match status" value="1"/>
</dbReference>
<dbReference type="InterPro" id="IPR003607">
    <property type="entry name" value="HD/PDEase_dom"/>
</dbReference>
<organism evidence="2 3">
    <name type="scientific">Meiothermus granaticius NBRC 107808</name>
    <dbReference type="NCBI Taxonomy" id="1227551"/>
    <lineage>
        <taxon>Bacteria</taxon>
        <taxon>Thermotogati</taxon>
        <taxon>Deinococcota</taxon>
        <taxon>Deinococci</taxon>
        <taxon>Thermales</taxon>
        <taxon>Thermaceae</taxon>
        <taxon>Meiothermus</taxon>
    </lineage>
</organism>
<evidence type="ECO:0000313" key="2">
    <source>
        <dbReference type="EMBL" id="RIH91977.1"/>
    </source>
</evidence>
<dbReference type="InterPro" id="IPR037522">
    <property type="entry name" value="HD_GYP_dom"/>
</dbReference>